<evidence type="ECO:0000313" key="3">
    <source>
        <dbReference type="Proteomes" id="UP000236731"/>
    </source>
</evidence>
<name>A0A1H6BVU0_9SPHI</name>
<dbReference type="RefSeq" id="WP_103907414.1">
    <property type="nucleotide sequence ID" value="NZ_CP049246.1"/>
</dbReference>
<evidence type="ECO:0000313" key="2">
    <source>
        <dbReference type="EMBL" id="SEG64818.1"/>
    </source>
</evidence>
<sequence>MILFDKVLKIVVLMTPFVFLSSSLSCISSRGTNVMGPNGQQTNVIDTISGGYYEISKNPKQWIKLTLTPDTFHLNKLQDGIVKLTLSENHPWASTGRYVTVQRWENKKWIEVKAPEREVRNSILKIFNGSSQFEHPFSIPVYFREGELVPGRYRIIKSINLYEVRGKEILLVYEFQMVK</sequence>
<accession>A0A1H6BVU0</accession>
<feature type="domain" description="Bacterial Ig-like" evidence="1">
    <location>
        <begin position="92"/>
        <end position="164"/>
    </location>
</feature>
<dbReference type="OrthoDB" id="5356108at2"/>
<keyword evidence="3" id="KW-1185">Reference proteome</keyword>
<dbReference type="EMBL" id="FNUT01000012">
    <property type="protein sequence ID" value="SEG64818.1"/>
    <property type="molecule type" value="Genomic_DNA"/>
</dbReference>
<evidence type="ECO:0000259" key="1">
    <source>
        <dbReference type="Pfam" id="PF20251"/>
    </source>
</evidence>
<reference evidence="3" key="1">
    <citation type="submission" date="2016-10" db="EMBL/GenBank/DDBJ databases">
        <authorList>
            <person name="Varghese N."/>
            <person name="Submissions S."/>
        </authorList>
    </citation>
    <scope>NUCLEOTIDE SEQUENCE [LARGE SCALE GENOMIC DNA]</scope>
    <source>
        <strain evidence="3">DSM 22361</strain>
    </source>
</reference>
<proteinExistence type="predicted"/>
<dbReference type="AlphaFoldDB" id="A0A1H6BVU0"/>
<dbReference type="InterPro" id="IPR046878">
    <property type="entry name" value="Big_14"/>
</dbReference>
<protein>
    <recommendedName>
        <fullName evidence="1">Bacterial Ig-like domain-containing protein</fullName>
    </recommendedName>
</protein>
<organism evidence="2 3">
    <name type="scientific">Sphingobacterium lactis</name>
    <dbReference type="NCBI Taxonomy" id="797291"/>
    <lineage>
        <taxon>Bacteria</taxon>
        <taxon>Pseudomonadati</taxon>
        <taxon>Bacteroidota</taxon>
        <taxon>Sphingobacteriia</taxon>
        <taxon>Sphingobacteriales</taxon>
        <taxon>Sphingobacteriaceae</taxon>
        <taxon>Sphingobacterium</taxon>
    </lineage>
</organism>
<dbReference type="Proteomes" id="UP000236731">
    <property type="component" value="Unassembled WGS sequence"/>
</dbReference>
<gene>
    <name evidence="2" type="ORF">SAMN05421877_1127</name>
</gene>
<dbReference type="PROSITE" id="PS51257">
    <property type="entry name" value="PROKAR_LIPOPROTEIN"/>
    <property type="match status" value="1"/>
</dbReference>
<dbReference type="Pfam" id="PF20251">
    <property type="entry name" value="Big_14"/>
    <property type="match status" value="1"/>
</dbReference>